<dbReference type="Proteomes" id="UP000693972">
    <property type="component" value="Unassembled WGS sequence"/>
</dbReference>
<keyword evidence="3" id="KW-1185">Reference proteome</keyword>
<accession>A0A975TT86</accession>
<evidence type="ECO:0000313" key="2">
    <source>
        <dbReference type="EMBL" id="QXL87198.1"/>
    </source>
</evidence>
<dbReference type="EMBL" id="JAIMBW010000001">
    <property type="protein sequence ID" value="MBY4894548.1"/>
    <property type="molecule type" value="Genomic_DNA"/>
</dbReference>
<organism evidence="2">
    <name type="scientific">Gymnodinialimonas phycosphaerae</name>
    <dbReference type="NCBI Taxonomy" id="2841589"/>
    <lineage>
        <taxon>Bacteria</taxon>
        <taxon>Pseudomonadati</taxon>
        <taxon>Pseudomonadota</taxon>
        <taxon>Alphaproteobacteria</taxon>
        <taxon>Rhodobacterales</taxon>
        <taxon>Paracoccaceae</taxon>
        <taxon>Gymnodinialimonas</taxon>
    </lineage>
</organism>
<dbReference type="Pfam" id="PF06568">
    <property type="entry name" value="YjiS-like"/>
    <property type="match status" value="1"/>
</dbReference>
<dbReference type="AlphaFoldDB" id="A0A975TT86"/>
<feature type="domain" description="YjiS-like" evidence="1">
    <location>
        <begin position="22"/>
        <end position="46"/>
    </location>
</feature>
<sequence length="69" mass="8210">MTDTDQATVRPRRRFRLPFIHWRAVWRSRRALSRLDAHLLRDIGVSDFDARQEAARPLWDAPEPWRGGT</sequence>
<proteinExistence type="predicted"/>
<dbReference type="RefSeq" id="WP_257894103.1">
    <property type="nucleotide sequence ID" value="NZ_JAIMBW010000001.1"/>
</dbReference>
<reference evidence="2 3" key="1">
    <citation type="submission" date="2021-07" db="EMBL/GenBank/DDBJ databases">
        <title>Karlodiniumbacter phycospheric gen. nov., sp. nov., a phycosphere bacterium isolated from karlodinium veneficum.</title>
        <authorList>
            <person name="Peng Y."/>
            <person name="Jiang L."/>
            <person name="Lee J."/>
        </authorList>
    </citation>
    <scope>NUCLEOTIDE SEQUENCE</scope>
    <source>
        <strain evidence="2 3">N5</strain>
    </source>
</reference>
<name>A0A975TT86_9RHOB</name>
<gene>
    <name evidence="2" type="ORF">KUL25_17455</name>
</gene>
<protein>
    <submittedName>
        <fullName evidence="2">DUF1127 domain-containing protein</fullName>
    </submittedName>
</protein>
<evidence type="ECO:0000259" key="1">
    <source>
        <dbReference type="Pfam" id="PF06568"/>
    </source>
</evidence>
<evidence type="ECO:0000313" key="3">
    <source>
        <dbReference type="Proteomes" id="UP000693972"/>
    </source>
</evidence>
<dbReference type="EMBL" id="CP078073">
    <property type="protein sequence ID" value="QXL87198.1"/>
    <property type="molecule type" value="Genomic_DNA"/>
</dbReference>
<dbReference type="InterPro" id="IPR009506">
    <property type="entry name" value="YjiS-like"/>
</dbReference>